<keyword evidence="5" id="KW-1185">Reference proteome</keyword>
<dbReference type="Pfam" id="PF08631">
    <property type="entry name" value="SPO22"/>
    <property type="match status" value="1"/>
</dbReference>
<dbReference type="GO" id="GO:0051321">
    <property type="term" value="P:meiotic cell cycle"/>
    <property type="evidence" value="ECO:0007669"/>
    <property type="project" value="UniProtKB-KW"/>
</dbReference>
<dbReference type="GO" id="GO:0090173">
    <property type="term" value="P:regulation of synaptonemal complex assembly"/>
    <property type="evidence" value="ECO:0007669"/>
    <property type="project" value="InterPro"/>
</dbReference>
<dbReference type="EMBL" id="CAJVRL010000055">
    <property type="protein sequence ID" value="CAG8954062.1"/>
    <property type="molecule type" value="Genomic_DNA"/>
</dbReference>
<dbReference type="InterPro" id="IPR019734">
    <property type="entry name" value="TPR_rpt"/>
</dbReference>
<dbReference type="Proteomes" id="UP000696280">
    <property type="component" value="Unassembled WGS sequence"/>
</dbReference>
<dbReference type="PROSITE" id="PS50005">
    <property type="entry name" value="TPR"/>
    <property type="match status" value="1"/>
</dbReference>
<gene>
    <name evidence="4" type="ORF">HYFRA_00009163</name>
</gene>
<evidence type="ECO:0008006" key="6">
    <source>
        <dbReference type="Google" id="ProtNLM"/>
    </source>
</evidence>
<accession>A0A9N9KY08</accession>
<dbReference type="PANTHER" id="PTHR40375">
    <property type="entry name" value="SPORULATION-SPECIFIC PROTEIN 22"/>
    <property type="match status" value="1"/>
</dbReference>
<dbReference type="InterPro" id="IPR039057">
    <property type="entry name" value="Spo22/ZIP4"/>
</dbReference>
<keyword evidence="2" id="KW-0802">TPR repeat</keyword>
<feature type="region of interest" description="Disordered" evidence="3">
    <location>
        <begin position="1"/>
        <end position="23"/>
    </location>
</feature>
<comment type="caution">
    <text evidence="4">The sequence shown here is derived from an EMBL/GenBank/DDBJ whole genome shotgun (WGS) entry which is preliminary data.</text>
</comment>
<sequence>MAPPDRPGKEKRHQLPAAVSSKSPGTLLHDIEKEIFTFPTVLGITAASHCEEIDSAGTALWNLCTKLRRENGSETPQDYPVILDITRVYAFLLVASAHEHGKATPADLLRLMKIGVKATKNCFVRKEINFAVKVIEKLAKYEALLKANRPELTAGHEDDRQRLCSEYFVLRTTLAWHEKKFDIVEHMYTNARESKRVFDPSTAESLADVLFELGKDLLASKEFDLATKWLERALEVLADQELDKLSMDASELRISIIQSCVKGLLKTQQEPALEKARNLVQILSHELGDRLIVLLLRLEVLAASTTAFDHVAYSEVLGRIVRTAVLNEQNFKLVMFHIRKLIAKSPDLACGSVDELFRLRILNEGREELVEKVLITRLWITVAQHPALESLSGLEGFLDSIIENFKNPVTPAATLAAHTLLWKPIESSHAQGKYDLAEKWCRLALHRVFEKAGDLNMARVSSRKLLLCAFERQDTNSAMEIFTSMPEIAKNEPMTRFLMYKVAIQSNLSKVAAESLQVIYSASSTDPTLLYACCLYSMQGNNKVQTLAALQLVLEKHDYDLPTAVHLPSLIRVTIGITSKLLETSLQNGSNNAEVEELINKLCKLFEGAVTAVQKPNRPKMGSEPIWTIHELDWFSKNSYNIAIKNISVWTPFNSLRMLKCCIAFIDQYPLDIGENFEDLALRKMFCEFSAAAALVTLARGEDNIELQLQNYLELRKHVKSFDELYGNKSETMEDVKIEDLLQKLSILLAFDFEAACHLKAWDTLSETILNASICKSARTYQLMADCLLCIQDGSRIEIPTDVLVFNLKKIVNEAWGLENMDITSLAKYMRCLFQIAQSDNVEIAEQLLGQVADQAQEASETEQPYPTEELDWIASRAFNHAVDLYCNEQDDECREWAAKALNIAHFCNDGGALKRLLEEKLAGLNLD</sequence>
<evidence type="ECO:0000256" key="2">
    <source>
        <dbReference type="PROSITE-ProRule" id="PRU00339"/>
    </source>
</evidence>
<evidence type="ECO:0000313" key="4">
    <source>
        <dbReference type="EMBL" id="CAG8954062.1"/>
    </source>
</evidence>
<dbReference type="PANTHER" id="PTHR40375:SF2">
    <property type="entry name" value="SPORULATION-SPECIFIC PROTEIN 22"/>
    <property type="match status" value="1"/>
</dbReference>
<organism evidence="4 5">
    <name type="scientific">Hymenoscyphus fraxineus</name>
    <dbReference type="NCBI Taxonomy" id="746836"/>
    <lineage>
        <taxon>Eukaryota</taxon>
        <taxon>Fungi</taxon>
        <taxon>Dikarya</taxon>
        <taxon>Ascomycota</taxon>
        <taxon>Pezizomycotina</taxon>
        <taxon>Leotiomycetes</taxon>
        <taxon>Helotiales</taxon>
        <taxon>Helotiaceae</taxon>
        <taxon>Hymenoscyphus</taxon>
    </lineage>
</organism>
<evidence type="ECO:0000256" key="3">
    <source>
        <dbReference type="SAM" id="MobiDB-lite"/>
    </source>
</evidence>
<evidence type="ECO:0000256" key="1">
    <source>
        <dbReference type="ARBA" id="ARBA00023254"/>
    </source>
</evidence>
<dbReference type="OrthoDB" id="65716at2759"/>
<proteinExistence type="predicted"/>
<dbReference type="AlphaFoldDB" id="A0A9N9KY08"/>
<name>A0A9N9KY08_9HELO</name>
<keyword evidence="1" id="KW-0469">Meiosis</keyword>
<feature type="repeat" description="TPR" evidence="2">
    <location>
        <begin position="207"/>
        <end position="240"/>
    </location>
</feature>
<evidence type="ECO:0000313" key="5">
    <source>
        <dbReference type="Proteomes" id="UP000696280"/>
    </source>
</evidence>
<reference evidence="4" key="1">
    <citation type="submission" date="2021-07" db="EMBL/GenBank/DDBJ databases">
        <authorList>
            <person name="Durling M."/>
        </authorList>
    </citation>
    <scope>NUCLEOTIDE SEQUENCE</scope>
</reference>
<dbReference type="InterPro" id="IPR013940">
    <property type="entry name" value="Spo22/ZIP4/TEX11"/>
</dbReference>
<protein>
    <recommendedName>
        <fullName evidence="6">Protein ZIP4 homolog</fullName>
    </recommendedName>
</protein>